<keyword evidence="2" id="KW-1185">Reference proteome</keyword>
<accession>A0A154P4I5</accession>
<dbReference type="EMBL" id="KQ434812">
    <property type="protein sequence ID" value="KZC06763.1"/>
    <property type="molecule type" value="Genomic_DNA"/>
</dbReference>
<name>A0A154P4I5_DUFNO</name>
<organism evidence="1 2">
    <name type="scientific">Dufourea novaeangliae</name>
    <name type="common">Sweat bee</name>
    <dbReference type="NCBI Taxonomy" id="178035"/>
    <lineage>
        <taxon>Eukaryota</taxon>
        <taxon>Metazoa</taxon>
        <taxon>Ecdysozoa</taxon>
        <taxon>Arthropoda</taxon>
        <taxon>Hexapoda</taxon>
        <taxon>Insecta</taxon>
        <taxon>Pterygota</taxon>
        <taxon>Neoptera</taxon>
        <taxon>Endopterygota</taxon>
        <taxon>Hymenoptera</taxon>
        <taxon>Apocrita</taxon>
        <taxon>Aculeata</taxon>
        <taxon>Apoidea</taxon>
        <taxon>Anthophila</taxon>
        <taxon>Halictidae</taxon>
        <taxon>Rophitinae</taxon>
        <taxon>Dufourea</taxon>
    </lineage>
</organism>
<dbReference type="Proteomes" id="UP000076502">
    <property type="component" value="Unassembled WGS sequence"/>
</dbReference>
<evidence type="ECO:0000313" key="1">
    <source>
        <dbReference type="EMBL" id="KZC06763.1"/>
    </source>
</evidence>
<sequence>MESLTCTIGGTCGVERVNPPSMVPGSRVRESDMYAVTELSRKSHSDRCLFRL</sequence>
<evidence type="ECO:0000313" key="2">
    <source>
        <dbReference type="Proteomes" id="UP000076502"/>
    </source>
</evidence>
<gene>
    <name evidence="1" type="ORF">WN55_07536</name>
</gene>
<reference evidence="1 2" key="1">
    <citation type="submission" date="2015-07" db="EMBL/GenBank/DDBJ databases">
        <title>The genome of Dufourea novaeangliae.</title>
        <authorList>
            <person name="Pan H."/>
            <person name="Kapheim K."/>
        </authorList>
    </citation>
    <scope>NUCLEOTIDE SEQUENCE [LARGE SCALE GENOMIC DNA]</scope>
    <source>
        <strain evidence="1">0120121106</strain>
        <tissue evidence="1">Whole body</tissue>
    </source>
</reference>
<protein>
    <submittedName>
        <fullName evidence="1">Uncharacterized protein</fullName>
    </submittedName>
</protein>
<proteinExistence type="predicted"/>
<dbReference type="AlphaFoldDB" id="A0A154P4I5"/>